<proteinExistence type="predicted"/>
<organism evidence="9 10">
    <name type="scientific">Chloracidobacterium sp. N</name>
    <dbReference type="NCBI Taxonomy" id="2821540"/>
    <lineage>
        <taxon>Bacteria</taxon>
        <taxon>Pseudomonadati</taxon>
        <taxon>Acidobacteriota</taxon>
        <taxon>Terriglobia</taxon>
        <taxon>Terriglobales</taxon>
        <taxon>Acidobacteriaceae</taxon>
        <taxon>Chloracidobacterium</taxon>
        <taxon>Chloracidobacterium aggregatum</taxon>
    </lineage>
</organism>
<dbReference type="Gene3D" id="1.10.10.60">
    <property type="entry name" value="Homeodomain-like"/>
    <property type="match status" value="1"/>
</dbReference>
<dbReference type="PRINTS" id="PR01590">
    <property type="entry name" value="HTHFIS"/>
</dbReference>
<accession>A0ABX8B381</accession>
<keyword evidence="1" id="KW-0547">Nucleotide-binding</keyword>
<dbReference type="InterPro" id="IPR027417">
    <property type="entry name" value="P-loop_NTPase"/>
</dbReference>
<dbReference type="PROSITE" id="PS50110">
    <property type="entry name" value="RESPONSE_REGULATORY"/>
    <property type="match status" value="1"/>
</dbReference>
<evidence type="ECO:0000256" key="1">
    <source>
        <dbReference type="ARBA" id="ARBA00022741"/>
    </source>
</evidence>
<feature type="modified residue" description="4-aspartylphosphate" evidence="5">
    <location>
        <position position="53"/>
    </location>
</feature>
<dbReference type="Gene3D" id="3.40.50.2300">
    <property type="match status" value="1"/>
</dbReference>
<keyword evidence="3" id="KW-0805">Transcription regulation</keyword>
<protein>
    <submittedName>
        <fullName evidence="9">Sigma-54-dependent Fis family transcriptional regulator</fullName>
    </submittedName>
</protein>
<evidence type="ECO:0000313" key="9">
    <source>
        <dbReference type="EMBL" id="QUV95455.1"/>
    </source>
</evidence>
<keyword evidence="4" id="KW-0804">Transcription</keyword>
<feature type="region of interest" description="Disordered" evidence="6">
    <location>
        <begin position="387"/>
        <end position="408"/>
    </location>
</feature>
<evidence type="ECO:0000256" key="2">
    <source>
        <dbReference type="ARBA" id="ARBA00022840"/>
    </source>
</evidence>
<evidence type="ECO:0000256" key="5">
    <source>
        <dbReference type="PROSITE-ProRule" id="PRU00169"/>
    </source>
</evidence>
<dbReference type="Pfam" id="PF25601">
    <property type="entry name" value="AAA_lid_14"/>
    <property type="match status" value="1"/>
</dbReference>
<keyword evidence="2" id="KW-0067">ATP-binding</keyword>
<dbReference type="CDD" id="cd00009">
    <property type="entry name" value="AAA"/>
    <property type="match status" value="1"/>
</dbReference>
<dbReference type="SUPFAM" id="SSF52540">
    <property type="entry name" value="P-loop containing nucleoside triphosphate hydrolases"/>
    <property type="match status" value="1"/>
</dbReference>
<reference evidence="9 10" key="1">
    <citation type="submission" date="2021-03" db="EMBL/GenBank/DDBJ databases">
        <title>Genomic and phenotypic characterization of Chloracidobacterium isolates provides evidence for multiple species.</title>
        <authorList>
            <person name="Saini M.K."/>
            <person name="Costas A.M.G."/>
            <person name="Tank M."/>
            <person name="Bryant D.A."/>
        </authorList>
    </citation>
    <scope>NUCLEOTIDE SEQUENCE [LARGE SCALE GENOMIC DNA]</scope>
    <source>
        <strain evidence="9 10">N</strain>
    </source>
</reference>
<dbReference type="RefSeq" id="WP_211423678.1">
    <property type="nucleotide sequence ID" value="NZ_CP072643.1"/>
</dbReference>
<dbReference type="Pfam" id="PF02954">
    <property type="entry name" value="HTH_8"/>
    <property type="match status" value="1"/>
</dbReference>
<feature type="domain" description="Sigma-54 factor interaction" evidence="7">
    <location>
        <begin position="142"/>
        <end position="370"/>
    </location>
</feature>
<evidence type="ECO:0000259" key="7">
    <source>
        <dbReference type="PROSITE" id="PS50045"/>
    </source>
</evidence>
<dbReference type="InterPro" id="IPR002197">
    <property type="entry name" value="HTH_Fis"/>
</dbReference>
<name>A0ABX8B381_9BACT</name>
<evidence type="ECO:0000313" key="10">
    <source>
        <dbReference type="Proteomes" id="UP000677668"/>
    </source>
</evidence>
<dbReference type="SUPFAM" id="SSF46689">
    <property type="entry name" value="Homeodomain-like"/>
    <property type="match status" value="1"/>
</dbReference>
<dbReference type="Pfam" id="PF00158">
    <property type="entry name" value="Sigma54_activat"/>
    <property type="match status" value="1"/>
</dbReference>
<gene>
    <name evidence="9" type="ORF">J8C05_11465</name>
</gene>
<dbReference type="PROSITE" id="PS00675">
    <property type="entry name" value="SIGMA54_INTERACT_1"/>
    <property type="match status" value="1"/>
</dbReference>
<dbReference type="PANTHER" id="PTHR32071">
    <property type="entry name" value="TRANSCRIPTIONAL REGULATORY PROTEIN"/>
    <property type="match status" value="1"/>
</dbReference>
<dbReference type="InterPro" id="IPR002078">
    <property type="entry name" value="Sigma_54_int"/>
</dbReference>
<evidence type="ECO:0000259" key="8">
    <source>
        <dbReference type="PROSITE" id="PS50110"/>
    </source>
</evidence>
<dbReference type="Gene3D" id="1.10.8.60">
    <property type="match status" value="1"/>
</dbReference>
<dbReference type="InterPro" id="IPR011006">
    <property type="entry name" value="CheY-like_superfamily"/>
</dbReference>
<dbReference type="InterPro" id="IPR058031">
    <property type="entry name" value="AAA_lid_NorR"/>
</dbReference>
<dbReference type="PROSITE" id="PS50045">
    <property type="entry name" value="SIGMA54_INTERACT_4"/>
    <property type="match status" value="1"/>
</dbReference>
<dbReference type="SMART" id="SM00382">
    <property type="entry name" value="AAA"/>
    <property type="match status" value="1"/>
</dbReference>
<sequence>MTRHILVVDDDAASCELLREIFTARGWQVSTATTPEAARLCFARQAFDLVISDINLEAEATGLDLLTDFRAHCPVILITGFGTLDAAVAALRDGAWDFISKPFKVDEVVAAVQSALARKDEARKGEAPAAAPAVGLADASGLVGRSAAMVALYKEIARVAPTRSTVLVLGESGTGKELVARAIHRHSPRSGGPFIPVNCGALPEPLLEAELFGHVRGAFTSAVADRRGLWEEAHHGTLFLDEIGDLPLPMQVKLLRALQEGEVRRLGAARPQQVDVRVIAATNRALEAEVAAGRFREDLYYRLSTVTLHVPPLRQRRDDLPLLAEAFLRQVAQTVGRHLWFEPATLTVLAAYDFPGNVRELQSVIEYAALHARDDVIRPEDLPLKLQPVKPSVPDTSPAGSDPNPFADLPTLDELERRYLTYVLEAVSGHRTRAAEVLGVDRRTLYRMAERLGVKLTDDRGLDEP</sequence>
<dbReference type="SUPFAM" id="SSF52172">
    <property type="entry name" value="CheY-like"/>
    <property type="match status" value="1"/>
</dbReference>
<dbReference type="InterPro" id="IPR025662">
    <property type="entry name" value="Sigma_54_int_dom_ATP-bd_1"/>
</dbReference>
<dbReference type="InterPro" id="IPR001789">
    <property type="entry name" value="Sig_transdc_resp-reg_receiver"/>
</dbReference>
<dbReference type="Gene3D" id="3.40.50.300">
    <property type="entry name" value="P-loop containing nucleotide triphosphate hydrolases"/>
    <property type="match status" value="1"/>
</dbReference>
<dbReference type="SMART" id="SM00448">
    <property type="entry name" value="REC"/>
    <property type="match status" value="1"/>
</dbReference>
<dbReference type="InterPro" id="IPR009057">
    <property type="entry name" value="Homeodomain-like_sf"/>
</dbReference>
<evidence type="ECO:0000256" key="3">
    <source>
        <dbReference type="ARBA" id="ARBA00023015"/>
    </source>
</evidence>
<feature type="domain" description="Response regulatory" evidence="8">
    <location>
        <begin position="4"/>
        <end position="116"/>
    </location>
</feature>
<keyword evidence="5" id="KW-0597">Phosphoprotein</keyword>
<dbReference type="EMBL" id="CP072643">
    <property type="protein sequence ID" value="QUV95455.1"/>
    <property type="molecule type" value="Genomic_DNA"/>
</dbReference>
<dbReference type="Pfam" id="PF00072">
    <property type="entry name" value="Response_reg"/>
    <property type="match status" value="1"/>
</dbReference>
<evidence type="ECO:0000256" key="4">
    <source>
        <dbReference type="ARBA" id="ARBA00023163"/>
    </source>
</evidence>
<dbReference type="Proteomes" id="UP000677668">
    <property type="component" value="Chromosome 2"/>
</dbReference>
<evidence type="ECO:0000256" key="6">
    <source>
        <dbReference type="SAM" id="MobiDB-lite"/>
    </source>
</evidence>
<keyword evidence="10" id="KW-1185">Reference proteome</keyword>
<dbReference type="InterPro" id="IPR003593">
    <property type="entry name" value="AAA+_ATPase"/>
</dbReference>